<reference evidence="10" key="1">
    <citation type="submission" date="2022-10" db="EMBL/GenBank/DDBJ databases">
        <authorList>
            <person name="Chen Y."/>
            <person name="Dougan E. K."/>
            <person name="Chan C."/>
            <person name="Rhodes N."/>
            <person name="Thang M."/>
        </authorList>
    </citation>
    <scope>NUCLEOTIDE SEQUENCE</scope>
</reference>
<keyword evidence="3" id="KW-0328">Glycosyltransferase</keyword>
<dbReference type="CDD" id="cd10918">
    <property type="entry name" value="CE4_NodB_like_5s_6s"/>
    <property type="match status" value="1"/>
</dbReference>
<evidence type="ECO:0000256" key="2">
    <source>
        <dbReference type="ARBA" id="ARBA00022475"/>
    </source>
</evidence>
<dbReference type="SUPFAM" id="SSF53756">
    <property type="entry name" value="UDP-Glycosyltransferase/glycogen phosphorylase"/>
    <property type="match status" value="1"/>
</dbReference>
<dbReference type="SUPFAM" id="SSF55729">
    <property type="entry name" value="Acyl-CoA N-acyltransferases (Nat)"/>
    <property type="match status" value="1"/>
</dbReference>
<dbReference type="InterPro" id="IPR028098">
    <property type="entry name" value="Glyco_trans_4-like_N"/>
</dbReference>
<proteinExistence type="predicted"/>
<dbReference type="InterPro" id="IPR001296">
    <property type="entry name" value="Glyco_trans_1"/>
</dbReference>
<evidence type="ECO:0000313" key="12">
    <source>
        <dbReference type="Proteomes" id="UP001152797"/>
    </source>
</evidence>
<dbReference type="InterPro" id="IPR002797">
    <property type="entry name" value="Polysacc_synth"/>
</dbReference>
<dbReference type="Pfam" id="PF01943">
    <property type="entry name" value="Polysacc_synt"/>
    <property type="match status" value="1"/>
</dbReference>
<evidence type="ECO:0000256" key="6">
    <source>
        <dbReference type="ARBA" id="ARBA00023136"/>
    </source>
</evidence>
<feature type="transmembrane region" description="Helical" evidence="8">
    <location>
        <begin position="960"/>
        <end position="981"/>
    </location>
</feature>
<evidence type="ECO:0000313" key="10">
    <source>
        <dbReference type="EMBL" id="CAI3971962.1"/>
    </source>
</evidence>
<keyword evidence="3" id="KW-0808">Transferase</keyword>
<keyword evidence="6 8" id="KW-0472">Membrane</keyword>
<evidence type="ECO:0000256" key="8">
    <source>
        <dbReference type="SAM" id="Phobius"/>
    </source>
</evidence>
<evidence type="ECO:0000313" key="11">
    <source>
        <dbReference type="EMBL" id="CAL4759274.1"/>
    </source>
</evidence>
<dbReference type="Pfam" id="PF13439">
    <property type="entry name" value="Glyco_transf_4"/>
    <property type="match status" value="1"/>
</dbReference>
<evidence type="ECO:0000256" key="4">
    <source>
        <dbReference type="ARBA" id="ARBA00022692"/>
    </source>
</evidence>
<evidence type="ECO:0000256" key="1">
    <source>
        <dbReference type="ARBA" id="ARBA00004651"/>
    </source>
</evidence>
<dbReference type="EMBL" id="CAMXCT020000001">
    <property type="protein sequence ID" value="CAL1125337.1"/>
    <property type="molecule type" value="Genomic_DNA"/>
</dbReference>
<comment type="caution">
    <text evidence="10">The sequence shown here is derived from an EMBL/GenBank/DDBJ whole genome shotgun (WGS) entry which is preliminary data.</text>
</comment>
<dbReference type="InterPro" id="IPR050833">
    <property type="entry name" value="Poly_Biosynth_Transport"/>
</dbReference>
<dbReference type="GO" id="GO:0016810">
    <property type="term" value="F:hydrolase activity, acting on carbon-nitrogen (but not peptide) bonds"/>
    <property type="evidence" value="ECO:0007669"/>
    <property type="project" value="InterPro"/>
</dbReference>
<dbReference type="Pfam" id="PF01522">
    <property type="entry name" value="Polysacc_deac_1"/>
    <property type="match status" value="1"/>
</dbReference>
<evidence type="ECO:0000256" key="3">
    <source>
        <dbReference type="ARBA" id="ARBA00022676"/>
    </source>
</evidence>
<feature type="compositionally biased region" description="Low complexity" evidence="7">
    <location>
        <begin position="15"/>
        <end position="30"/>
    </location>
</feature>
<comment type="subcellular location">
    <subcellularLocation>
        <location evidence="1">Cell membrane</location>
        <topology evidence="1">Multi-pass membrane protein</topology>
    </subcellularLocation>
</comment>
<dbReference type="OrthoDB" id="734129at2759"/>
<accession>A0A9P1FFI0</accession>
<dbReference type="Proteomes" id="UP001152797">
    <property type="component" value="Unassembled WGS sequence"/>
</dbReference>
<organism evidence="10">
    <name type="scientific">Cladocopium goreaui</name>
    <dbReference type="NCBI Taxonomy" id="2562237"/>
    <lineage>
        <taxon>Eukaryota</taxon>
        <taxon>Sar</taxon>
        <taxon>Alveolata</taxon>
        <taxon>Dinophyceae</taxon>
        <taxon>Suessiales</taxon>
        <taxon>Symbiodiniaceae</taxon>
        <taxon>Cladocopium</taxon>
    </lineage>
</organism>
<dbReference type="InterPro" id="IPR016181">
    <property type="entry name" value="Acyl_CoA_acyltransferase"/>
</dbReference>
<dbReference type="Gene3D" id="3.20.20.370">
    <property type="entry name" value="Glycoside hydrolase/deacetylase"/>
    <property type="match status" value="1"/>
</dbReference>
<feature type="transmembrane region" description="Helical" evidence="8">
    <location>
        <begin position="1090"/>
        <end position="1112"/>
    </location>
</feature>
<feature type="transmembrane region" description="Helical" evidence="8">
    <location>
        <begin position="871"/>
        <end position="889"/>
    </location>
</feature>
<keyword evidence="5 8" id="KW-1133">Transmembrane helix</keyword>
<dbReference type="PROSITE" id="PS51677">
    <property type="entry name" value="NODB"/>
    <property type="match status" value="1"/>
</dbReference>
<evidence type="ECO:0000256" key="7">
    <source>
        <dbReference type="SAM" id="MobiDB-lite"/>
    </source>
</evidence>
<name>A0A9P1FFI0_9DINO</name>
<gene>
    <name evidence="10" type="ORF">C1SCF055_LOCUS552</name>
</gene>
<dbReference type="InterPro" id="IPR038740">
    <property type="entry name" value="BioF2-like_GNAT_dom"/>
</dbReference>
<dbReference type="GO" id="GO:0005886">
    <property type="term" value="C:plasma membrane"/>
    <property type="evidence" value="ECO:0007669"/>
    <property type="project" value="UniProtKB-SubCell"/>
</dbReference>
<keyword evidence="2" id="KW-1003">Cell membrane</keyword>
<dbReference type="InterPro" id="IPR011330">
    <property type="entry name" value="Glyco_hydro/deAcase_b/a-brl"/>
</dbReference>
<feature type="transmembrane region" description="Helical" evidence="8">
    <location>
        <begin position="813"/>
        <end position="834"/>
    </location>
</feature>
<dbReference type="Gene3D" id="3.40.630.30">
    <property type="match status" value="2"/>
</dbReference>
<dbReference type="Gene3D" id="3.40.50.2000">
    <property type="entry name" value="Glycogen Phosphorylase B"/>
    <property type="match status" value="2"/>
</dbReference>
<feature type="transmembrane region" description="Helical" evidence="8">
    <location>
        <begin position="909"/>
        <end position="931"/>
    </location>
</feature>
<feature type="domain" description="NodB homology" evidence="9">
    <location>
        <begin position="494"/>
        <end position="612"/>
    </location>
</feature>
<dbReference type="Pfam" id="PF00534">
    <property type="entry name" value="Glycos_transf_1"/>
    <property type="match status" value="1"/>
</dbReference>
<feature type="compositionally biased region" description="Polar residues" evidence="7">
    <location>
        <begin position="1"/>
        <end position="13"/>
    </location>
</feature>
<dbReference type="SUPFAM" id="SSF88713">
    <property type="entry name" value="Glycoside hydrolase/deacetylase"/>
    <property type="match status" value="1"/>
</dbReference>
<sequence>MNASTETHTTPNEESAATVVSSAQSTTASPPLAPEELTVRCLTSEEAFEALGEAWEELSHGIPFRRPAWCEAWWRHYREPNAELLILAVEDHAGRLIGLAPWYQKRSLREGRVIRFLGSGEVCSDYVTLLSQEGCETAVAQCIATWLSDSYEGKWDSINLDGVIGDDLAIETLAAQLETEGATVDRPAAQQCWRIEFPANWDEYLARLSRKRRERVRAFVRRMFDSNVATWRLAETGEDVARGYDILIDLHQRRRNSLEEKGCFASDTFTEFHREMLHRLAAEGRARIHWIELDGSPIAVEYDLIGADTVYVYQTGIDPEAVEHSPGWLSAIASIRSALEGGYASFDFLRGDEPYKATLRGEPVAMQTVHITARNAGAQMRRCIRRSIRLTKDQLKQRLNRSRNIMPLWKSLLLSGYYHCTLPYRNRRNHAAAAAGRAPIIVLLYHRIADDAANAWTMSNEMFFKQIDWLRRNYDIVSLHEAKKRIASEDNDEPCVAITFDDGYAINCQYALPMLVRERIPCTYFVTTEAALTGGPFPHDLAMGNRFEPNTLEQLKALAGAGIEIGAHTRTHVDIGKVTDPDELFDELVTARDELQTALKHPIRYFAFPFGQHRRLSAPAFQLGHRCGYEAMCSAYGGYNFPGDDSFHIQRIPADESFMRLKNWVTVDPRKLRGIRQELEFEPLESPAVAELRTDSLASSVMVLLALTVVQRLVGFIRSVLFCRWLAPAELGQWDLILAFLELAAPVAVLGIPGSFGRYVEHYRQHGQLRTFLGRTTAVSGVLAIVAITFILAKPSWFSKLVFGIDNQINLVYLVALSLGAVIVHNFVCELFAALRMFRVSSLLQFANGVLFAALGIGLLVGWRLDASSVVLAYGGACAICAIGAMLFFRTVWRSIPATTQPLSQRTLWAKLIPFAVWIWLGNWLTNLFVITDRYMIVHFSGLDSETSLQLVGQYHSSRILPVLLVSITGMLSTMIIPHLSHDWEAGRQDLVARRMQLTMKLVGLSVLGAASGIYLLAPWLFTYAFAGKFALGLSVLPWTLMYCTWFSMVTLVQIYLWCAERARLGSVALAIGLVVNICLNLVLLPRLELLGAVLATCVANAITLVALYQFCRPQGLLLDRGTWIISVAPVLLFLPVWGTWLGLLAMVAMIFTTDQMLDHDEKQDPGMFTHRKPSDDEPLRVMFINTHLSVGGAETLLVNLIRRMDRDRFAPELCCLKHLGPLGEELADEVPAFNGLLHSKKDIFVVERLGRLMRQREIDAVVTVGTGGDKMFWGRLAAWRAGVPVVLSALHSTGLPDHVERPNRLLARWTDGFIAVAESHGHYLAEAEGCPEDKVFVVPNGVNVECFAPQPADQELRRELGLSAGQPVAIIVAAMRPEKNHALFLKAAAEVRESMPEARFLIVGDGPCRGELESLAASLKLEDTVQFLGVRSDVAKLLSLSNVAVLTSKMEANPVSLLEAMATATPVIATRVGSIPETVIDGHCGFLVPPDDVEALARRIEVLFSDRDLAESIGQQAREHVVANWSLDRMVQGYEDLITRIYRQKRGGLRPTGKNTVEPQAVEHEEVVSVG</sequence>
<feature type="region of interest" description="Disordered" evidence="7">
    <location>
        <begin position="1"/>
        <end position="31"/>
    </location>
</feature>
<keyword evidence="4 8" id="KW-0812">Transmembrane</keyword>
<feature type="transmembrane region" description="Helical" evidence="8">
    <location>
        <begin position="1065"/>
        <end position="1084"/>
    </location>
</feature>
<dbReference type="EMBL" id="CAMXCT010000001">
    <property type="protein sequence ID" value="CAI3971962.1"/>
    <property type="molecule type" value="Genomic_DNA"/>
</dbReference>
<dbReference type="GO" id="GO:0016757">
    <property type="term" value="F:glycosyltransferase activity"/>
    <property type="evidence" value="ECO:0007669"/>
    <property type="project" value="UniProtKB-KW"/>
</dbReference>
<dbReference type="InterPro" id="IPR002509">
    <property type="entry name" value="NODB_dom"/>
</dbReference>
<evidence type="ECO:0000256" key="5">
    <source>
        <dbReference type="ARBA" id="ARBA00022989"/>
    </source>
</evidence>
<feature type="transmembrane region" description="Helical" evidence="8">
    <location>
        <begin position="1039"/>
        <end position="1058"/>
    </location>
</feature>
<dbReference type="GO" id="GO:0005975">
    <property type="term" value="P:carbohydrate metabolic process"/>
    <property type="evidence" value="ECO:0007669"/>
    <property type="project" value="InterPro"/>
</dbReference>
<feature type="transmembrane region" description="Helical" evidence="8">
    <location>
        <begin position="1124"/>
        <end position="1152"/>
    </location>
</feature>
<feature type="transmembrane region" description="Helical" evidence="8">
    <location>
        <begin position="737"/>
        <end position="760"/>
    </location>
</feature>
<dbReference type="PANTHER" id="PTHR30250:SF11">
    <property type="entry name" value="O-ANTIGEN TRANSPORTER-RELATED"/>
    <property type="match status" value="1"/>
</dbReference>
<feature type="transmembrane region" description="Helical" evidence="8">
    <location>
        <begin position="846"/>
        <end position="865"/>
    </location>
</feature>
<dbReference type="PANTHER" id="PTHR30250">
    <property type="entry name" value="PST FAMILY PREDICTED COLANIC ACID TRANSPORTER"/>
    <property type="match status" value="1"/>
</dbReference>
<feature type="transmembrane region" description="Helical" evidence="8">
    <location>
        <begin position="772"/>
        <end position="793"/>
    </location>
</feature>
<reference evidence="11 12" key="2">
    <citation type="submission" date="2024-05" db="EMBL/GenBank/DDBJ databases">
        <authorList>
            <person name="Chen Y."/>
            <person name="Shah S."/>
            <person name="Dougan E. K."/>
            <person name="Thang M."/>
            <person name="Chan C."/>
        </authorList>
    </citation>
    <scope>NUCLEOTIDE SEQUENCE [LARGE SCALE GENOMIC DNA]</scope>
</reference>
<evidence type="ECO:0000259" key="9">
    <source>
        <dbReference type="PROSITE" id="PS51677"/>
    </source>
</evidence>
<protein>
    <submittedName>
        <fullName evidence="11">N-acetyl-alpha-D-glucosaminyl L-malate synthase (GlcNAc-Mal synthase) (L-malic acid glycosyltransferas e BshA)</fullName>
    </submittedName>
</protein>
<dbReference type="Pfam" id="PF13480">
    <property type="entry name" value="Acetyltransf_6"/>
    <property type="match status" value="1"/>
</dbReference>
<dbReference type="EMBL" id="CAMXCT030000001">
    <property type="protein sequence ID" value="CAL4759274.1"/>
    <property type="molecule type" value="Genomic_DNA"/>
</dbReference>
<feature type="transmembrane region" description="Helical" evidence="8">
    <location>
        <begin position="1002"/>
        <end position="1027"/>
    </location>
</feature>
<keyword evidence="12" id="KW-1185">Reference proteome</keyword>